<organism evidence="2 3">
    <name type="scientific">Prorocentrum cordatum</name>
    <dbReference type="NCBI Taxonomy" id="2364126"/>
    <lineage>
        <taxon>Eukaryota</taxon>
        <taxon>Sar</taxon>
        <taxon>Alveolata</taxon>
        <taxon>Dinophyceae</taxon>
        <taxon>Prorocentrales</taxon>
        <taxon>Prorocentraceae</taxon>
        <taxon>Prorocentrum</taxon>
    </lineage>
</organism>
<dbReference type="Proteomes" id="UP001189429">
    <property type="component" value="Unassembled WGS sequence"/>
</dbReference>
<feature type="compositionally biased region" description="Low complexity" evidence="1">
    <location>
        <begin position="107"/>
        <end position="130"/>
    </location>
</feature>
<name>A0ABN9PX77_9DINO</name>
<feature type="compositionally biased region" description="Basic and acidic residues" evidence="1">
    <location>
        <begin position="7"/>
        <end position="18"/>
    </location>
</feature>
<reference evidence="2" key="1">
    <citation type="submission" date="2023-10" db="EMBL/GenBank/DDBJ databases">
        <authorList>
            <person name="Chen Y."/>
            <person name="Shah S."/>
            <person name="Dougan E. K."/>
            <person name="Thang M."/>
            <person name="Chan C."/>
        </authorList>
    </citation>
    <scope>NUCLEOTIDE SEQUENCE [LARGE SCALE GENOMIC DNA]</scope>
</reference>
<dbReference type="EMBL" id="CAUYUJ010001315">
    <property type="protein sequence ID" value="CAK0795330.1"/>
    <property type="molecule type" value="Genomic_DNA"/>
</dbReference>
<keyword evidence="3" id="KW-1185">Reference proteome</keyword>
<comment type="caution">
    <text evidence="2">The sequence shown here is derived from an EMBL/GenBank/DDBJ whole genome shotgun (WGS) entry which is preliminary data.</text>
</comment>
<feature type="non-terminal residue" evidence="2">
    <location>
        <position position="1"/>
    </location>
</feature>
<evidence type="ECO:0000313" key="3">
    <source>
        <dbReference type="Proteomes" id="UP001189429"/>
    </source>
</evidence>
<evidence type="ECO:0000313" key="2">
    <source>
        <dbReference type="EMBL" id="CAK0795330.1"/>
    </source>
</evidence>
<sequence>LSSGCGHTDRRTENDATAKRPTTRAAHGSLRLGVFPVGGPDPGAPRPSLGQGHPWQRQAAQGKKHTSEPENARRRAGHPGGGERSPSAAHSEGWREGGGPYRCPVSARVPSGPGRAARGGPAAARPASSQRSRRRRAAAPPRPATVICVSLSCSIHEHEPWPQRGFVRVYASFLSNRARL</sequence>
<protein>
    <submittedName>
        <fullName evidence="2">Uncharacterized protein</fullName>
    </submittedName>
</protein>
<proteinExistence type="predicted"/>
<evidence type="ECO:0000256" key="1">
    <source>
        <dbReference type="SAM" id="MobiDB-lite"/>
    </source>
</evidence>
<accession>A0ABN9PX77</accession>
<gene>
    <name evidence="2" type="ORF">PCOR1329_LOCUS5035</name>
</gene>
<feature type="region of interest" description="Disordered" evidence="1">
    <location>
        <begin position="1"/>
        <end position="142"/>
    </location>
</feature>